<dbReference type="RefSeq" id="WP_305013943.1">
    <property type="nucleotide sequence ID" value="NZ_JAUQSX010000015.1"/>
</dbReference>
<evidence type="ECO:0000256" key="1">
    <source>
        <dbReference type="SAM" id="Phobius"/>
    </source>
</evidence>
<feature type="transmembrane region" description="Helical" evidence="1">
    <location>
        <begin position="85"/>
        <end position="106"/>
    </location>
</feature>
<feature type="transmembrane region" description="Helical" evidence="1">
    <location>
        <begin position="12"/>
        <end position="29"/>
    </location>
</feature>
<keyword evidence="1" id="KW-0472">Membrane</keyword>
<evidence type="ECO:0000313" key="3">
    <source>
        <dbReference type="Proteomes" id="UP001167796"/>
    </source>
</evidence>
<dbReference type="Proteomes" id="UP001167796">
    <property type="component" value="Unassembled WGS sequence"/>
</dbReference>
<organism evidence="2 3">
    <name type="scientific">Hymenobacter mellowenesis</name>
    <dbReference type="NCBI Taxonomy" id="3063995"/>
    <lineage>
        <taxon>Bacteria</taxon>
        <taxon>Pseudomonadati</taxon>
        <taxon>Bacteroidota</taxon>
        <taxon>Cytophagia</taxon>
        <taxon>Cytophagales</taxon>
        <taxon>Hymenobacteraceae</taxon>
        <taxon>Hymenobacter</taxon>
    </lineage>
</organism>
<keyword evidence="3" id="KW-1185">Reference proteome</keyword>
<gene>
    <name evidence="2" type="ORF">Q5H92_23125</name>
</gene>
<evidence type="ECO:0000313" key="2">
    <source>
        <dbReference type="EMBL" id="MDO7849275.1"/>
    </source>
</evidence>
<protein>
    <submittedName>
        <fullName evidence="2">Uncharacterized protein</fullName>
    </submittedName>
</protein>
<dbReference type="EMBL" id="JAUQSX010000015">
    <property type="protein sequence ID" value="MDO7849275.1"/>
    <property type="molecule type" value="Genomic_DNA"/>
</dbReference>
<name>A0ABT9AJH2_9BACT</name>
<accession>A0ABT9AJH2</accession>
<proteinExistence type="predicted"/>
<feature type="transmembrane region" description="Helical" evidence="1">
    <location>
        <begin position="34"/>
        <end position="51"/>
    </location>
</feature>
<keyword evidence="1" id="KW-1133">Transmembrane helix</keyword>
<comment type="caution">
    <text evidence="2">The sequence shown here is derived from an EMBL/GenBank/DDBJ whole genome shotgun (WGS) entry which is preliminary data.</text>
</comment>
<sequence length="112" mass="12727">MFDFLGELLAEFIIGPIISWVFGAVLWVLRTGLLLVFYPLLLLTGWLRLWVREKGQRSFGELWKMHGHSGLHGFGWSEAALDIEYLLATCLIMMAGTGVTLVVYSLGKLWLR</sequence>
<reference evidence="2" key="1">
    <citation type="submission" date="2023-07" db="EMBL/GenBank/DDBJ databases">
        <authorList>
            <person name="Kim M.K."/>
        </authorList>
    </citation>
    <scope>NUCLEOTIDE SEQUENCE</scope>
    <source>
        <strain evidence="2">M29</strain>
    </source>
</reference>
<keyword evidence="1" id="KW-0812">Transmembrane</keyword>